<dbReference type="AlphaFoldDB" id="A0AAP0NMT6"/>
<dbReference type="Proteomes" id="UP001415857">
    <property type="component" value="Unassembled WGS sequence"/>
</dbReference>
<feature type="compositionally biased region" description="Polar residues" evidence="9">
    <location>
        <begin position="861"/>
        <end position="870"/>
    </location>
</feature>
<evidence type="ECO:0000256" key="1">
    <source>
        <dbReference type="ARBA" id="ARBA00010899"/>
    </source>
</evidence>
<evidence type="ECO:0000256" key="7">
    <source>
        <dbReference type="PROSITE-ProRule" id="PRU00283"/>
    </source>
</evidence>
<keyword evidence="12" id="KW-1185">Reference proteome</keyword>
<dbReference type="SMART" id="SM00129">
    <property type="entry name" value="KISc"/>
    <property type="match status" value="1"/>
</dbReference>
<dbReference type="GO" id="GO:0003777">
    <property type="term" value="F:microtubule motor activity"/>
    <property type="evidence" value="ECO:0007669"/>
    <property type="project" value="InterPro"/>
</dbReference>
<evidence type="ECO:0000313" key="11">
    <source>
        <dbReference type="EMBL" id="KAK9273189.1"/>
    </source>
</evidence>
<reference evidence="11 12" key="1">
    <citation type="journal article" date="2024" name="Plant J.">
        <title>Genome sequences and population genomics reveal climatic adaptation and genomic divergence between two closely related sweetgum species.</title>
        <authorList>
            <person name="Xu W.Q."/>
            <person name="Ren C.Q."/>
            <person name="Zhang X.Y."/>
            <person name="Comes H.P."/>
            <person name="Liu X.H."/>
            <person name="Li Y.G."/>
            <person name="Kettle C.J."/>
            <person name="Jalonen R."/>
            <person name="Gaisberger H."/>
            <person name="Ma Y.Z."/>
            <person name="Qiu Y.X."/>
        </authorList>
    </citation>
    <scope>NUCLEOTIDE SEQUENCE [LARGE SCALE GENOMIC DNA]</scope>
    <source>
        <strain evidence="11">Hangzhou</strain>
    </source>
</reference>
<evidence type="ECO:0000256" key="6">
    <source>
        <dbReference type="ARBA" id="ARBA00023175"/>
    </source>
</evidence>
<dbReference type="GO" id="GO:0005524">
    <property type="term" value="F:ATP binding"/>
    <property type="evidence" value="ECO:0007669"/>
    <property type="project" value="UniProtKB-UniRule"/>
</dbReference>
<dbReference type="Pfam" id="PF00225">
    <property type="entry name" value="Kinesin"/>
    <property type="match status" value="1"/>
</dbReference>
<dbReference type="PRINTS" id="PR00380">
    <property type="entry name" value="KINESINHEAVY"/>
</dbReference>
<evidence type="ECO:0000256" key="5">
    <source>
        <dbReference type="ARBA" id="ARBA00023054"/>
    </source>
</evidence>
<evidence type="ECO:0000256" key="2">
    <source>
        <dbReference type="ARBA" id="ARBA00022701"/>
    </source>
</evidence>
<comment type="caution">
    <text evidence="11">The sequence shown here is derived from an EMBL/GenBank/DDBJ whole genome shotgun (WGS) entry which is preliminary data.</text>
</comment>
<gene>
    <name evidence="11" type="ORF">L1049_017996</name>
</gene>
<name>A0AAP0NMT6_LIQFO</name>
<dbReference type="InterPro" id="IPR001752">
    <property type="entry name" value="Kinesin_motor_dom"/>
</dbReference>
<dbReference type="PANTHER" id="PTHR47972:SF23">
    <property type="entry name" value="KINESIN MOTOR DOMAIN-CONTAINING PROTEIN"/>
    <property type="match status" value="1"/>
</dbReference>
<dbReference type="GO" id="GO:0005874">
    <property type="term" value="C:microtubule"/>
    <property type="evidence" value="ECO:0007669"/>
    <property type="project" value="UniProtKB-KW"/>
</dbReference>
<feature type="binding site" evidence="7">
    <location>
        <begin position="186"/>
        <end position="193"/>
    </location>
    <ligand>
        <name>ATP</name>
        <dbReference type="ChEBI" id="CHEBI:30616"/>
    </ligand>
</feature>
<evidence type="ECO:0000259" key="10">
    <source>
        <dbReference type="PROSITE" id="PS50067"/>
    </source>
</evidence>
<dbReference type="PROSITE" id="PS50067">
    <property type="entry name" value="KINESIN_MOTOR_2"/>
    <property type="match status" value="1"/>
</dbReference>
<dbReference type="PANTHER" id="PTHR47972">
    <property type="entry name" value="KINESIN-LIKE PROTEIN KLP-3"/>
    <property type="match status" value="1"/>
</dbReference>
<keyword evidence="4 7" id="KW-0067">ATP-binding</keyword>
<dbReference type="EMBL" id="JBBPBK010000012">
    <property type="protein sequence ID" value="KAK9273189.1"/>
    <property type="molecule type" value="Genomic_DNA"/>
</dbReference>
<evidence type="ECO:0000256" key="4">
    <source>
        <dbReference type="ARBA" id="ARBA00022840"/>
    </source>
</evidence>
<sequence length="961" mass="107951">MESRKSVRNLVESLHSLLGFKAHFTSSWVNSVCDIIKNLPSEVPPDDCTSTPGNFEKTGSHHIEAGDLGTVISKIEDEIAASSYHINQLNIQRRQVLNDFLDLKGNIRVFCRVRPITLGQNFDHLRPVIALDSSNLLLKLADNKSRSYSFDRVFHPGSSQDEVFSEVEPVIKSVLDGYNACIFAYGQTSTGKTFTMEGTPDCPGVVPRAIEALFKQAVDSNHEFLLSFSMLEIYLGKLRDLLIPQSTKATDPMPPCLSIQTDPKGGIEIDNLAAIQVRDFNQALALYRLGCRFRSTASTNSNTTSSRSHCMIRLTITCFDAPERRRETNKLWTVDLGGSERVLKTKAWGRRLEEGKAINLSLSALGDVINALQRKNRHIPYRNSKLTQVLRDSLGEDSKTLMLVHVSPKEEDLCETICSLNFATRVRTIHLGNGESAEVRDQKEVAMTNLQQKMKQIENEHQDIRRNIKKLNEKLETVTRTRASSDGLEAFHLPIEVPQPKIEATTNRIGDFTAAPLSQLPRFMRPTVCSRRKSGIDHQNLKERDPVPARRRRMPLSHRAESVTFPLKNTSDYNSECSISRTSCLVGLNMKCSADNETDYSEDTSECETKMVVFPEQEKPPRSLFRQKAHLSHGEGYGNRQTYKFSSTKFLKVDNWLHLHKNEPTSISYATKSKRVLAIPTPEKKITCNGQNIAEKLHEKTVQNHECRNKKISHEKIEKLADAGVTGRSIDKTLTLLKDFVNKNCRSSSISPYHTTDAEIMIKRQGSVYSLSTEDNQCGNFSPVELRCDRYDQDNDDNGVNGMSNMKVVPGKMHCPDGFTLNSNSCCHFSPPDIDNSIIDLIEDTGVSISLSELESHCQQVPTDMGMSNSNEKDLHVSSQHSKKGTSLHQYKLRSQRALFMENANKKDLSMPFVKLQGSSQNTGICDILKQKIQILYASTLLGLGIQSCGYNNDFFYGLML</sequence>
<dbReference type="GO" id="GO:0007018">
    <property type="term" value="P:microtubule-based movement"/>
    <property type="evidence" value="ECO:0007669"/>
    <property type="project" value="InterPro"/>
</dbReference>
<feature type="region of interest" description="Disordered" evidence="9">
    <location>
        <begin position="861"/>
        <end position="888"/>
    </location>
</feature>
<feature type="coiled-coil region" evidence="8">
    <location>
        <begin position="440"/>
        <end position="481"/>
    </location>
</feature>
<dbReference type="Gene3D" id="3.40.850.10">
    <property type="entry name" value="Kinesin motor domain"/>
    <property type="match status" value="1"/>
</dbReference>
<organism evidence="11 12">
    <name type="scientific">Liquidambar formosana</name>
    <name type="common">Formosan gum</name>
    <dbReference type="NCBI Taxonomy" id="63359"/>
    <lineage>
        <taxon>Eukaryota</taxon>
        <taxon>Viridiplantae</taxon>
        <taxon>Streptophyta</taxon>
        <taxon>Embryophyta</taxon>
        <taxon>Tracheophyta</taxon>
        <taxon>Spermatophyta</taxon>
        <taxon>Magnoliopsida</taxon>
        <taxon>eudicotyledons</taxon>
        <taxon>Gunneridae</taxon>
        <taxon>Pentapetalae</taxon>
        <taxon>Saxifragales</taxon>
        <taxon>Altingiaceae</taxon>
        <taxon>Liquidambar</taxon>
    </lineage>
</organism>
<evidence type="ECO:0000313" key="12">
    <source>
        <dbReference type="Proteomes" id="UP001415857"/>
    </source>
</evidence>
<evidence type="ECO:0000256" key="8">
    <source>
        <dbReference type="SAM" id="Coils"/>
    </source>
</evidence>
<keyword evidence="6 7" id="KW-0505">Motor protein</keyword>
<accession>A0AAP0NMT6</accession>
<evidence type="ECO:0000256" key="3">
    <source>
        <dbReference type="ARBA" id="ARBA00022741"/>
    </source>
</evidence>
<dbReference type="FunFam" id="3.40.850.10:FF:000074">
    <property type="entry name" value="p-loop containing nucleoside triphosphate hydrolase superfamily protein"/>
    <property type="match status" value="1"/>
</dbReference>
<dbReference type="InterPro" id="IPR036961">
    <property type="entry name" value="Kinesin_motor_dom_sf"/>
</dbReference>
<keyword evidence="3 7" id="KW-0547">Nucleotide-binding</keyword>
<comment type="similarity">
    <text evidence="1">Belongs to the TRAFAC class myosin-kinesin ATPase superfamily. Kinesin family. KIN-14 subfamily.</text>
</comment>
<dbReference type="SUPFAM" id="SSF52540">
    <property type="entry name" value="P-loop containing nucleoside triphosphate hydrolases"/>
    <property type="match status" value="1"/>
</dbReference>
<protein>
    <recommendedName>
        <fullName evidence="10">Kinesin motor domain-containing protein</fullName>
    </recommendedName>
</protein>
<proteinExistence type="inferred from homology"/>
<keyword evidence="5 8" id="KW-0175">Coiled coil</keyword>
<keyword evidence="2" id="KW-0493">Microtubule</keyword>
<dbReference type="GO" id="GO:0008017">
    <property type="term" value="F:microtubule binding"/>
    <property type="evidence" value="ECO:0007669"/>
    <property type="project" value="InterPro"/>
</dbReference>
<dbReference type="InterPro" id="IPR027417">
    <property type="entry name" value="P-loop_NTPase"/>
</dbReference>
<feature type="domain" description="Kinesin motor" evidence="10">
    <location>
        <begin position="106"/>
        <end position="429"/>
    </location>
</feature>
<dbReference type="InterPro" id="IPR027640">
    <property type="entry name" value="Kinesin-like_fam"/>
</dbReference>
<evidence type="ECO:0000256" key="9">
    <source>
        <dbReference type="SAM" id="MobiDB-lite"/>
    </source>
</evidence>